<organism evidence="1 2">
    <name type="scientific">Ridgeia piscesae</name>
    <name type="common">Tubeworm</name>
    <dbReference type="NCBI Taxonomy" id="27915"/>
    <lineage>
        <taxon>Eukaryota</taxon>
        <taxon>Metazoa</taxon>
        <taxon>Spiralia</taxon>
        <taxon>Lophotrochozoa</taxon>
        <taxon>Annelida</taxon>
        <taxon>Polychaeta</taxon>
        <taxon>Sedentaria</taxon>
        <taxon>Canalipalpata</taxon>
        <taxon>Sabellida</taxon>
        <taxon>Siboglinidae</taxon>
        <taxon>Ridgeia</taxon>
    </lineage>
</organism>
<dbReference type="Proteomes" id="UP001209878">
    <property type="component" value="Unassembled WGS sequence"/>
</dbReference>
<name>A0AAD9IPY0_RIDPI</name>
<evidence type="ECO:0008006" key="3">
    <source>
        <dbReference type="Google" id="ProtNLM"/>
    </source>
</evidence>
<gene>
    <name evidence="1" type="ORF">NP493_8833g00000</name>
</gene>
<proteinExistence type="predicted"/>
<evidence type="ECO:0000313" key="2">
    <source>
        <dbReference type="Proteomes" id="UP001209878"/>
    </source>
</evidence>
<dbReference type="Gene3D" id="3.40.50.410">
    <property type="entry name" value="von Willebrand factor, type A domain"/>
    <property type="match status" value="2"/>
</dbReference>
<dbReference type="EMBL" id="JAODUO010008820">
    <property type="protein sequence ID" value="KAK2138120.1"/>
    <property type="molecule type" value="Genomic_DNA"/>
</dbReference>
<dbReference type="InterPro" id="IPR051266">
    <property type="entry name" value="CLCR"/>
</dbReference>
<reference evidence="1" key="1">
    <citation type="journal article" date="2023" name="Mol. Biol. Evol.">
        <title>Third-Generation Sequencing Reveals the Adaptive Role of the Epigenome in Three Deep-Sea Polychaetes.</title>
        <authorList>
            <person name="Perez M."/>
            <person name="Aroh O."/>
            <person name="Sun Y."/>
            <person name="Lan Y."/>
            <person name="Juniper S.K."/>
            <person name="Young C.R."/>
            <person name="Angers B."/>
            <person name="Qian P.Y."/>
        </authorList>
    </citation>
    <scope>NUCLEOTIDE SEQUENCE</scope>
    <source>
        <strain evidence="1">R07B-5</strain>
    </source>
</reference>
<accession>A0AAD9IPY0</accession>
<dbReference type="CDD" id="cd00198">
    <property type="entry name" value="vWFA"/>
    <property type="match status" value="1"/>
</dbReference>
<dbReference type="SUPFAM" id="SSF53300">
    <property type="entry name" value="vWA-like"/>
    <property type="match status" value="1"/>
</dbReference>
<dbReference type="PANTHER" id="PTHR10579">
    <property type="entry name" value="CALCIUM-ACTIVATED CHLORIDE CHANNEL REGULATOR"/>
    <property type="match status" value="1"/>
</dbReference>
<evidence type="ECO:0000313" key="1">
    <source>
        <dbReference type="EMBL" id="KAK2138120.1"/>
    </source>
</evidence>
<comment type="caution">
    <text evidence="1">The sequence shown here is derived from an EMBL/GenBank/DDBJ whole genome shotgun (WGS) entry which is preliminary data.</text>
</comment>
<dbReference type="AlphaFoldDB" id="A0AAD9IPY0"/>
<protein>
    <recommendedName>
        <fullName evidence="3">VWFA domain-containing protein</fullName>
    </recommendedName>
</protein>
<sequence length="276" mass="30031">MREHADFRNGNSPAITDSQQMKTTFRLVQAKNQRITLVLDVSGSMKMTSNGVKRIDKLYQTAAYFLLKVVPEKYHVGIVRFSSRAATVAPLVKKVLEANGGSSSGGILILVSDGEENESPSMAQVTPTLIRKEVIVHTILISDKADQKMIKLATATGGKAFFDSGSYDSTDLQSAFRSTIIDDDEGAPGITPVELLLESISVRAKEEVMMFVNVDSSVGRDTEFTFTYTGNAFNLHVVVMSPSGRNYTANGANAHTNRVTKQVTIAFNETEASSHK</sequence>
<dbReference type="InterPro" id="IPR036465">
    <property type="entry name" value="vWFA_dom_sf"/>
</dbReference>
<dbReference type="PANTHER" id="PTHR10579:SF177">
    <property type="entry name" value="CALCIUM-ACTIVATED CHLORIDE CHANNEL REGULATOR 4-LIKE PROTEIN"/>
    <property type="match status" value="1"/>
</dbReference>
<keyword evidence="2" id="KW-1185">Reference proteome</keyword>